<dbReference type="EMBL" id="JACIDX010000028">
    <property type="protein sequence ID" value="MBB3957610.1"/>
    <property type="molecule type" value="Genomic_DNA"/>
</dbReference>
<proteinExistence type="predicted"/>
<evidence type="ECO:0000313" key="2">
    <source>
        <dbReference type="Proteomes" id="UP000548867"/>
    </source>
</evidence>
<dbReference type="Proteomes" id="UP000548867">
    <property type="component" value="Unassembled WGS sequence"/>
</dbReference>
<reference evidence="1 2" key="1">
    <citation type="submission" date="2020-08" db="EMBL/GenBank/DDBJ databases">
        <title>Genomic Encyclopedia of Type Strains, Phase IV (KMG-IV): sequencing the most valuable type-strain genomes for metagenomic binning, comparative biology and taxonomic classification.</title>
        <authorList>
            <person name="Goeker M."/>
        </authorList>
    </citation>
    <scope>NUCLEOTIDE SEQUENCE [LARGE SCALE GENOMIC DNA]</scope>
    <source>
        <strain evidence="1 2">DSM 27057</strain>
    </source>
</reference>
<protein>
    <submittedName>
        <fullName evidence="1">Uncharacterized protein</fullName>
    </submittedName>
</protein>
<organism evidence="1 2">
    <name type="scientific">Novosphingobium sediminicola</name>
    <dbReference type="NCBI Taxonomy" id="563162"/>
    <lineage>
        <taxon>Bacteria</taxon>
        <taxon>Pseudomonadati</taxon>
        <taxon>Pseudomonadota</taxon>
        <taxon>Alphaproteobacteria</taxon>
        <taxon>Sphingomonadales</taxon>
        <taxon>Sphingomonadaceae</taxon>
        <taxon>Novosphingobium</taxon>
    </lineage>
</organism>
<sequence>MSRNGGIPLGVAAIAALTRTNGGQPPKPMFLSATSAAEPAEEAAPQECYDVVVKAKPIDQLPGNITQLR</sequence>
<name>A0A7W6G8V3_9SPHN</name>
<evidence type="ECO:0000313" key="1">
    <source>
        <dbReference type="EMBL" id="MBB3957610.1"/>
    </source>
</evidence>
<comment type="caution">
    <text evidence="1">The sequence shown here is derived from an EMBL/GenBank/DDBJ whole genome shotgun (WGS) entry which is preliminary data.</text>
</comment>
<accession>A0A7W6G8V3</accession>
<gene>
    <name evidence="1" type="ORF">GGR38_004584</name>
</gene>
<dbReference type="AlphaFoldDB" id="A0A7W6G8V3"/>
<keyword evidence="2" id="KW-1185">Reference proteome</keyword>